<keyword evidence="3" id="KW-0812">Transmembrane</keyword>
<keyword evidence="2 3" id="KW-0472">Membrane</keyword>
<dbReference type="PANTHER" id="PTHR37042:SF4">
    <property type="entry name" value="OUTER MEMBRANE PROTEIN RV1973"/>
    <property type="match status" value="1"/>
</dbReference>
<dbReference type="Proteomes" id="UP001592530">
    <property type="component" value="Unassembled WGS sequence"/>
</dbReference>
<organism evidence="4 5">
    <name type="scientific">Streptacidiphilus alkalitolerans</name>
    <dbReference type="NCBI Taxonomy" id="3342712"/>
    <lineage>
        <taxon>Bacteria</taxon>
        <taxon>Bacillati</taxon>
        <taxon>Actinomycetota</taxon>
        <taxon>Actinomycetes</taxon>
        <taxon>Kitasatosporales</taxon>
        <taxon>Streptomycetaceae</taxon>
        <taxon>Streptacidiphilus</taxon>
    </lineage>
</organism>
<feature type="transmembrane region" description="Helical" evidence="3">
    <location>
        <begin position="12"/>
        <end position="31"/>
    </location>
</feature>
<evidence type="ECO:0000256" key="1">
    <source>
        <dbReference type="ARBA" id="ARBA00004370"/>
    </source>
</evidence>
<evidence type="ECO:0000256" key="2">
    <source>
        <dbReference type="ARBA" id="ARBA00023136"/>
    </source>
</evidence>
<evidence type="ECO:0008006" key="6">
    <source>
        <dbReference type="Google" id="ProtNLM"/>
    </source>
</evidence>
<evidence type="ECO:0000313" key="4">
    <source>
        <dbReference type="EMBL" id="MFC1436107.1"/>
    </source>
</evidence>
<dbReference type="RefSeq" id="WP_380559572.1">
    <property type="nucleotide sequence ID" value="NZ_JBHEZY010000025.1"/>
</dbReference>
<proteinExistence type="predicted"/>
<protein>
    <recommendedName>
        <fullName evidence="6">Mce-associated membrane protein</fullName>
    </recommendedName>
</protein>
<reference evidence="4 5" key="1">
    <citation type="submission" date="2024-09" db="EMBL/GenBank/DDBJ databases">
        <authorList>
            <person name="Lee S.D."/>
        </authorList>
    </citation>
    <scope>NUCLEOTIDE SEQUENCE [LARGE SCALE GENOMIC DNA]</scope>
    <source>
        <strain evidence="4 5">N1-3</strain>
    </source>
</reference>
<evidence type="ECO:0000256" key="3">
    <source>
        <dbReference type="SAM" id="Phobius"/>
    </source>
</evidence>
<keyword evidence="3" id="KW-1133">Transmembrane helix</keyword>
<evidence type="ECO:0000313" key="5">
    <source>
        <dbReference type="Proteomes" id="UP001592530"/>
    </source>
</evidence>
<dbReference type="EMBL" id="JBHEZY010000025">
    <property type="protein sequence ID" value="MFC1436107.1"/>
    <property type="molecule type" value="Genomic_DNA"/>
</dbReference>
<comment type="subcellular location">
    <subcellularLocation>
        <location evidence="1">Membrane</location>
    </subcellularLocation>
</comment>
<dbReference type="PANTHER" id="PTHR37042">
    <property type="entry name" value="OUTER MEMBRANE PROTEIN RV1973"/>
    <property type="match status" value="1"/>
</dbReference>
<accession>A0ABV6XCU0</accession>
<sequence>MSRPRDGHTRWVWGSATTVLLLVVVVAYGFWPRPGQVRAEAAHPVSAPTAADGRAAVLSAARREIAELSGNAGADRSRRLDDSTGALHEAVAREGAVPGGGVTAVPGTVTAVATTALDADAGTADLIATVQSPSAGEQRLAATMALVGGSWKLSALRAVPVGADPVAVPAGAGVTADVGGALARILSYSPSTAAATAQAANQVLAGAAATQYRQLLGAITAQVRQQGLSVDSRVVRIGVEQQTTADRAQLLVFLDQTARRNGGARTRVGAQLSVTAQLSGGHWRIVALASI</sequence>
<gene>
    <name evidence="4" type="ORF">ACEZDB_36280</name>
</gene>
<comment type="caution">
    <text evidence="4">The sequence shown here is derived from an EMBL/GenBank/DDBJ whole genome shotgun (WGS) entry which is preliminary data.</text>
</comment>
<name>A0ABV6XCU0_9ACTN</name>